<evidence type="ECO:0000256" key="3">
    <source>
        <dbReference type="ARBA" id="ARBA00011897"/>
    </source>
</evidence>
<dbReference type="Pfam" id="PF00326">
    <property type="entry name" value="Peptidase_S9"/>
    <property type="match status" value="1"/>
</dbReference>
<gene>
    <name evidence="10" type="ORF">POL68_13415</name>
</gene>
<evidence type="ECO:0000256" key="7">
    <source>
        <dbReference type="SAM" id="MobiDB-lite"/>
    </source>
</evidence>
<dbReference type="InterPro" id="IPR001375">
    <property type="entry name" value="Peptidase_S9_cat"/>
</dbReference>
<name>A0ABT5D8T7_9BACT</name>
<dbReference type="Gene3D" id="2.130.10.120">
    <property type="entry name" value="Prolyl oligopeptidase, N-terminal domain"/>
    <property type="match status" value="1"/>
</dbReference>
<dbReference type="InterPro" id="IPR023302">
    <property type="entry name" value="Pept_S9A_N"/>
</dbReference>
<dbReference type="PANTHER" id="PTHR42881">
    <property type="entry name" value="PROLYL ENDOPEPTIDASE"/>
    <property type="match status" value="1"/>
</dbReference>
<dbReference type="Pfam" id="PF02897">
    <property type="entry name" value="Peptidase_S9_N"/>
    <property type="match status" value="1"/>
</dbReference>
<dbReference type="PANTHER" id="PTHR42881:SF2">
    <property type="entry name" value="PROLYL ENDOPEPTIDASE"/>
    <property type="match status" value="1"/>
</dbReference>
<dbReference type="EC" id="3.4.21.26" evidence="3"/>
<evidence type="ECO:0000256" key="1">
    <source>
        <dbReference type="ARBA" id="ARBA00001070"/>
    </source>
</evidence>
<dbReference type="EMBL" id="JAQNDM010000002">
    <property type="protein sequence ID" value="MDC0709464.1"/>
    <property type="molecule type" value="Genomic_DNA"/>
</dbReference>
<dbReference type="InterPro" id="IPR029058">
    <property type="entry name" value="AB_hydrolase_fold"/>
</dbReference>
<dbReference type="PRINTS" id="PR00862">
    <property type="entry name" value="PROLIGOPTASE"/>
</dbReference>
<dbReference type="InterPro" id="IPR051167">
    <property type="entry name" value="Prolyl_oligopep/macrocyclase"/>
</dbReference>
<sequence length="707" mass="77611">MKNLNRPLEFPKARHDPESGYTLHGRRFDDPYLWLEQLDSAETRAWIAAQEAVTHSVLRSVPGRNGLRASVARAARYARLSPPILAGPHGREFLWQADASDDKLKFMLRRSKGAPLETMLDPNTWPSGEALVFAVPSPDGALVAFGKAVGGTHAAVIHVVDVETGRQLPDRPRGTSHTSLAWRPDASGFFYAACPEPGEVPTGDEAHWNAIYEHQIGSGVPARRVFGDDHSKEYWCSVKVTECRRFAVLSKWDYVHANVIYLLRLSDDAFVPVAPVMRSLNQVQVIGDSLLIQTDLDAPRGRLCIAPLKAPEEWRTLIPENADTLQTVTGVGGRLYAVYSHAASHRVRIHAEDGTSLRDLGLPALGSVNRNEGEGIISGISGAWDGKEVWVSFTSYVQAPSVYQYDYAMDRLSPYHVPDAGLDASEYVTDQVWYESLDGTRISMFIIHRKDLPRDGRQFVRLSGYGGFNVSVEPRFSALTAAWLKLGGVLAFANVRGGGEYGRAWHEAACKTRRQNAFDDYIAAARWLVSAGYTMPSKLASRGNSNGGLLVAVAAMQAPEAFGAVYCRVPTLDMLRFPNFSYLSSATVEYGSPEDPVEGTYLAGYSPYHNVQTERRYPVMTFVSALNDQTAPPHDPLKMVAKLQAGGTQGGPYLLLPLRNSGHGGGTTLTALIEQDVDELSFYCWALDVAPPMSGIPHDGDGTHQRW</sequence>
<dbReference type="SUPFAM" id="SSF53474">
    <property type="entry name" value="alpha/beta-Hydrolases"/>
    <property type="match status" value="1"/>
</dbReference>
<accession>A0ABT5D8T7</accession>
<dbReference type="InterPro" id="IPR002470">
    <property type="entry name" value="Peptidase_S9A"/>
</dbReference>
<keyword evidence="5" id="KW-0378">Hydrolase</keyword>
<dbReference type="Proteomes" id="UP001221838">
    <property type="component" value="Unassembled WGS sequence"/>
</dbReference>
<feature type="compositionally biased region" description="Basic and acidic residues" evidence="7">
    <location>
        <begin position="9"/>
        <end position="18"/>
    </location>
</feature>
<keyword evidence="11" id="KW-1185">Reference proteome</keyword>
<comment type="caution">
    <text evidence="10">The sequence shown here is derived from an EMBL/GenBank/DDBJ whole genome shotgun (WGS) entry which is preliminary data.</text>
</comment>
<dbReference type="PROSITE" id="PS00708">
    <property type="entry name" value="PRO_ENDOPEP_SER"/>
    <property type="match status" value="1"/>
</dbReference>
<organism evidence="10 11">
    <name type="scientific">Stigmatella ashevillensis</name>
    <dbReference type="NCBI Taxonomy" id="2995309"/>
    <lineage>
        <taxon>Bacteria</taxon>
        <taxon>Pseudomonadati</taxon>
        <taxon>Myxococcota</taxon>
        <taxon>Myxococcia</taxon>
        <taxon>Myxococcales</taxon>
        <taxon>Cystobacterineae</taxon>
        <taxon>Archangiaceae</taxon>
        <taxon>Stigmatella</taxon>
    </lineage>
</organism>
<evidence type="ECO:0000259" key="8">
    <source>
        <dbReference type="Pfam" id="PF00326"/>
    </source>
</evidence>
<evidence type="ECO:0000259" key="9">
    <source>
        <dbReference type="Pfam" id="PF02897"/>
    </source>
</evidence>
<keyword evidence="4" id="KW-0645">Protease</keyword>
<keyword evidence="6" id="KW-0720">Serine protease</keyword>
<dbReference type="Gene3D" id="3.40.50.1820">
    <property type="entry name" value="alpha/beta hydrolase"/>
    <property type="match status" value="1"/>
</dbReference>
<proteinExistence type="inferred from homology"/>
<feature type="domain" description="Peptidase S9 prolyl oligopeptidase catalytic" evidence="8">
    <location>
        <begin position="475"/>
        <end position="687"/>
    </location>
</feature>
<dbReference type="InterPro" id="IPR002471">
    <property type="entry name" value="Pept_S9_AS"/>
</dbReference>
<reference evidence="10 11" key="1">
    <citation type="submission" date="2022-11" db="EMBL/GenBank/DDBJ databases">
        <title>Minimal conservation of predation-associated metabolite biosynthetic gene clusters underscores biosynthetic potential of Myxococcota including descriptions for ten novel species: Archangium lansinium sp. nov., Myxococcus landrumus sp. nov., Nannocystis bai.</title>
        <authorList>
            <person name="Ahearne A."/>
            <person name="Stevens C."/>
            <person name="Dowd S."/>
        </authorList>
    </citation>
    <scope>NUCLEOTIDE SEQUENCE [LARGE SCALE GENOMIC DNA]</scope>
    <source>
        <strain evidence="10 11">NCWAL01</strain>
    </source>
</reference>
<feature type="domain" description="Peptidase S9A N-terminal" evidence="9">
    <location>
        <begin position="11"/>
        <end position="416"/>
    </location>
</feature>
<comment type="catalytic activity">
    <reaction evidence="1">
        <text>Hydrolysis of Pro-|-Xaa &gt;&gt; Ala-|-Xaa in oligopeptides.</text>
        <dbReference type="EC" id="3.4.21.26"/>
    </reaction>
</comment>
<evidence type="ECO:0000256" key="5">
    <source>
        <dbReference type="ARBA" id="ARBA00022801"/>
    </source>
</evidence>
<evidence type="ECO:0000313" key="11">
    <source>
        <dbReference type="Proteomes" id="UP001221838"/>
    </source>
</evidence>
<protein>
    <recommendedName>
        <fullName evidence="3">prolyl oligopeptidase</fullName>
        <ecNumber evidence="3">3.4.21.26</ecNumber>
    </recommendedName>
</protein>
<evidence type="ECO:0000313" key="10">
    <source>
        <dbReference type="EMBL" id="MDC0709464.1"/>
    </source>
</evidence>
<dbReference type="SUPFAM" id="SSF50993">
    <property type="entry name" value="Peptidase/esterase 'gauge' domain"/>
    <property type="match status" value="1"/>
</dbReference>
<evidence type="ECO:0000256" key="2">
    <source>
        <dbReference type="ARBA" id="ARBA00005228"/>
    </source>
</evidence>
<evidence type="ECO:0000256" key="6">
    <source>
        <dbReference type="ARBA" id="ARBA00022825"/>
    </source>
</evidence>
<feature type="region of interest" description="Disordered" evidence="7">
    <location>
        <begin position="1"/>
        <end position="22"/>
    </location>
</feature>
<comment type="similarity">
    <text evidence="2">Belongs to the peptidase S9A family.</text>
</comment>
<dbReference type="RefSeq" id="WP_272138068.1">
    <property type="nucleotide sequence ID" value="NZ_JAQNDM010000002.1"/>
</dbReference>
<evidence type="ECO:0000256" key="4">
    <source>
        <dbReference type="ARBA" id="ARBA00022670"/>
    </source>
</evidence>